<organism evidence="7 8">
    <name type="scientific">Zopfia rhizophila CBS 207.26</name>
    <dbReference type="NCBI Taxonomy" id="1314779"/>
    <lineage>
        <taxon>Eukaryota</taxon>
        <taxon>Fungi</taxon>
        <taxon>Dikarya</taxon>
        <taxon>Ascomycota</taxon>
        <taxon>Pezizomycotina</taxon>
        <taxon>Dothideomycetes</taxon>
        <taxon>Dothideomycetes incertae sedis</taxon>
        <taxon>Zopfiaceae</taxon>
        <taxon>Zopfia</taxon>
    </lineage>
</organism>
<dbReference type="GO" id="GO:0005783">
    <property type="term" value="C:endoplasmic reticulum"/>
    <property type="evidence" value="ECO:0007669"/>
    <property type="project" value="UniProtKB-SubCell"/>
</dbReference>
<dbReference type="Gene3D" id="3.40.50.1820">
    <property type="entry name" value="alpha/beta hydrolase"/>
    <property type="match status" value="1"/>
</dbReference>
<protein>
    <recommendedName>
        <fullName evidence="9">DUF676 domain-containing protein</fullName>
    </recommendedName>
</protein>
<evidence type="ECO:0000313" key="7">
    <source>
        <dbReference type="EMBL" id="KAF2180982.1"/>
    </source>
</evidence>
<proteinExistence type="predicted"/>
<dbReference type="GO" id="GO:0005739">
    <property type="term" value="C:mitochondrion"/>
    <property type="evidence" value="ECO:0007669"/>
    <property type="project" value="UniProtKB-SubCell"/>
</dbReference>
<keyword evidence="5" id="KW-0496">Mitochondrion</keyword>
<dbReference type="PANTHER" id="PTHR48182:SF2">
    <property type="entry name" value="PROTEIN SERAC1"/>
    <property type="match status" value="1"/>
</dbReference>
<dbReference type="AlphaFoldDB" id="A0A6A6DRF1"/>
<dbReference type="PANTHER" id="PTHR48182">
    <property type="entry name" value="PROTEIN SERAC1"/>
    <property type="match status" value="1"/>
</dbReference>
<name>A0A6A6DRF1_9PEZI</name>
<evidence type="ECO:0008006" key="9">
    <source>
        <dbReference type="Google" id="ProtNLM"/>
    </source>
</evidence>
<reference evidence="7" key="1">
    <citation type="journal article" date="2020" name="Stud. Mycol.">
        <title>101 Dothideomycetes genomes: a test case for predicting lifestyles and emergence of pathogens.</title>
        <authorList>
            <person name="Haridas S."/>
            <person name="Albert R."/>
            <person name="Binder M."/>
            <person name="Bloem J."/>
            <person name="Labutti K."/>
            <person name="Salamov A."/>
            <person name="Andreopoulos B."/>
            <person name="Baker S."/>
            <person name="Barry K."/>
            <person name="Bills G."/>
            <person name="Bluhm B."/>
            <person name="Cannon C."/>
            <person name="Castanera R."/>
            <person name="Culley D."/>
            <person name="Daum C."/>
            <person name="Ezra D."/>
            <person name="Gonzalez J."/>
            <person name="Henrissat B."/>
            <person name="Kuo A."/>
            <person name="Liang C."/>
            <person name="Lipzen A."/>
            <person name="Lutzoni F."/>
            <person name="Magnuson J."/>
            <person name="Mondo S."/>
            <person name="Nolan M."/>
            <person name="Ohm R."/>
            <person name="Pangilinan J."/>
            <person name="Park H.-J."/>
            <person name="Ramirez L."/>
            <person name="Alfaro M."/>
            <person name="Sun H."/>
            <person name="Tritt A."/>
            <person name="Yoshinaga Y."/>
            <person name="Zwiers L.-H."/>
            <person name="Turgeon B."/>
            <person name="Goodwin S."/>
            <person name="Spatafora J."/>
            <person name="Crous P."/>
            <person name="Grigoriev I."/>
        </authorList>
    </citation>
    <scope>NUCLEOTIDE SEQUENCE</scope>
    <source>
        <strain evidence="7">CBS 207.26</strain>
    </source>
</reference>
<keyword evidence="8" id="KW-1185">Reference proteome</keyword>
<keyword evidence="4" id="KW-0256">Endoplasmic reticulum</keyword>
<evidence type="ECO:0000256" key="4">
    <source>
        <dbReference type="ARBA" id="ARBA00022824"/>
    </source>
</evidence>
<dbReference type="EMBL" id="ML994655">
    <property type="protein sequence ID" value="KAF2180982.1"/>
    <property type="molecule type" value="Genomic_DNA"/>
</dbReference>
<evidence type="ECO:0000256" key="5">
    <source>
        <dbReference type="ARBA" id="ARBA00023128"/>
    </source>
</evidence>
<accession>A0A6A6DRF1</accession>
<evidence type="ECO:0000256" key="2">
    <source>
        <dbReference type="ARBA" id="ARBA00004240"/>
    </source>
</evidence>
<dbReference type="InterPro" id="IPR052374">
    <property type="entry name" value="SERAC1"/>
</dbReference>
<evidence type="ECO:0000256" key="6">
    <source>
        <dbReference type="ARBA" id="ARBA00023136"/>
    </source>
</evidence>
<dbReference type="InterPro" id="IPR029058">
    <property type="entry name" value="AB_hydrolase_fold"/>
</dbReference>
<dbReference type="OrthoDB" id="5086500at2759"/>
<feature type="non-terminal residue" evidence="7">
    <location>
        <position position="1"/>
    </location>
</feature>
<evidence type="ECO:0000256" key="1">
    <source>
        <dbReference type="ARBA" id="ARBA00004173"/>
    </source>
</evidence>
<gene>
    <name evidence="7" type="ORF">K469DRAFT_591005</name>
</gene>
<dbReference type="SUPFAM" id="SSF53474">
    <property type="entry name" value="alpha/beta-Hydrolases"/>
    <property type="match status" value="1"/>
</dbReference>
<sequence>AAVAPNTNWLKPIASPSNATLDIVAVHGMNLENNDGHTDNTWTDKESGTNWLRDLLPSRIPNARILAYQYNANVAFGTSSAGVEEQAKNMLHCLWAERKTNSSRPIIFIAHSMGGILVKEALATACRGDGTYAMISTITYGIVFFAVPHGGSKHATWGRIAAYIAGISSCQLNESFLSSVESGSAYNEMLNAKFKPLLERYRFFSFCETLSEGNLGIIVHKDSAILGLTDLQEVKIFPNRSHRTICKFASAVEPEWEQVSDILYHAANSAVKSFSYSPTVLERKKMFKDFSWHLEGTYKSSYQTL</sequence>
<dbReference type="Proteomes" id="UP000800200">
    <property type="component" value="Unassembled WGS sequence"/>
</dbReference>
<dbReference type="GO" id="GO:0016020">
    <property type="term" value="C:membrane"/>
    <property type="evidence" value="ECO:0007669"/>
    <property type="project" value="UniProtKB-SubCell"/>
</dbReference>
<comment type="subcellular location">
    <subcellularLocation>
        <location evidence="2">Endoplasmic reticulum</location>
    </subcellularLocation>
    <subcellularLocation>
        <location evidence="3">Membrane</location>
    </subcellularLocation>
    <subcellularLocation>
        <location evidence="1">Mitochondrion</location>
    </subcellularLocation>
</comment>
<evidence type="ECO:0000313" key="8">
    <source>
        <dbReference type="Proteomes" id="UP000800200"/>
    </source>
</evidence>
<evidence type="ECO:0000256" key="3">
    <source>
        <dbReference type="ARBA" id="ARBA00004370"/>
    </source>
</evidence>
<keyword evidence="6" id="KW-0472">Membrane</keyword>